<keyword evidence="2" id="KW-0812">Transmembrane</keyword>
<evidence type="ECO:0000313" key="6">
    <source>
        <dbReference type="Proteomes" id="UP000008673"/>
    </source>
</evidence>
<dbReference type="OrthoDB" id="508119at2759"/>
<evidence type="ECO:0000256" key="2">
    <source>
        <dbReference type="ARBA" id="ARBA00022692"/>
    </source>
</evidence>
<organism evidence="5 6">
    <name type="scientific">Ogataea parapolymorpha (strain ATCC 26012 / BCRC 20466 / JCM 22074 / NRRL Y-7560 / DL-1)</name>
    <name type="common">Yeast</name>
    <name type="synonym">Hansenula polymorpha</name>
    <dbReference type="NCBI Taxonomy" id="871575"/>
    <lineage>
        <taxon>Eukaryota</taxon>
        <taxon>Fungi</taxon>
        <taxon>Dikarya</taxon>
        <taxon>Ascomycota</taxon>
        <taxon>Saccharomycotina</taxon>
        <taxon>Pichiomycetes</taxon>
        <taxon>Pichiales</taxon>
        <taxon>Pichiaceae</taxon>
        <taxon>Ogataea</taxon>
    </lineage>
</organism>
<comment type="subcellular location">
    <subcellularLocation>
        <location evidence="1">Membrane</location>
    </subcellularLocation>
</comment>
<name>W1QC44_OGAPD</name>
<dbReference type="GO" id="GO:0022857">
    <property type="term" value="F:transmembrane transporter activity"/>
    <property type="evidence" value="ECO:0007669"/>
    <property type="project" value="InterPro"/>
</dbReference>
<comment type="caution">
    <text evidence="5">The sequence shown here is derived from an EMBL/GenBank/DDBJ whole genome shotgun (WGS) entry which is preliminary data.</text>
</comment>
<evidence type="ECO:0000256" key="1">
    <source>
        <dbReference type="ARBA" id="ARBA00004370"/>
    </source>
</evidence>
<keyword evidence="4" id="KW-0472">Membrane</keyword>
<dbReference type="RefSeq" id="XP_013933993.1">
    <property type="nucleotide sequence ID" value="XM_014078518.1"/>
</dbReference>
<dbReference type="GeneID" id="25771439"/>
<evidence type="ECO:0000256" key="4">
    <source>
        <dbReference type="ARBA" id="ARBA00023136"/>
    </source>
</evidence>
<dbReference type="AlphaFoldDB" id="W1QC44"/>
<accession>W1QC44</accession>
<sequence>MTVDNEAIGEKFRFGELVEIPKNLRRLILSCGIMILQKFTGSNMINYYKPIVYQNTMNLTKNTSLI</sequence>
<gene>
    <name evidence="5" type="ORF">HPODL_01984</name>
</gene>
<evidence type="ECO:0000313" key="5">
    <source>
        <dbReference type="EMBL" id="ESW97908.1"/>
    </source>
</evidence>
<keyword evidence="3" id="KW-1133">Transmembrane helix</keyword>
<proteinExistence type="predicted"/>
<dbReference type="STRING" id="871575.W1QC44"/>
<dbReference type="Proteomes" id="UP000008673">
    <property type="component" value="Unassembled WGS sequence"/>
</dbReference>
<dbReference type="Gene3D" id="1.20.1250.20">
    <property type="entry name" value="MFS general substrate transporter like domains"/>
    <property type="match status" value="1"/>
</dbReference>
<reference evidence="5 6" key="1">
    <citation type="journal article" date="2013" name="BMC Genomics">
        <title>Genome sequence and analysis of methylotrophic yeast Hansenula polymorpha DL1.</title>
        <authorList>
            <person name="Ravin N.V."/>
            <person name="Eldarov M.A."/>
            <person name="Kadnikov V.V."/>
            <person name="Beletsky A.V."/>
            <person name="Schneider J."/>
            <person name="Mardanova E.S."/>
            <person name="Smekalova E.M."/>
            <person name="Zvereva M.I."/>
            <person name="Dontsova O.A."/>
            <person name="Mardanov A.V."/>
            <person name="Skryabin K.G."/>
        </authorList>
    </citation>
    <scope>NUCLEOTIDE SEQUENCE [LARGE SCALE GENOMIC DNA]</scope>
    <source>
        <strain evidence="6">ATCC 26012 / BCRC 20466 / JCM 22074 / NRRL Y-7560 / DL-1</strain>
    </source>
</reference>
<dbReference type="HOGENOM" id="CLU_2831810_0_0_1"/>
<dbReference type="InterPro" id="IPR036259">
    <property type="entry name" value="MFS_trans_sf"/>
</dbReference>
<dbReference type="Pfam" id="PF00083">
    <property type="entry name" value="Sugar_tr"/>
    <property type="match status" value="1"/>
</dbReference>
<dbReference type="InterPro" id="IPR005828">
    <property type="entry name" value="MFS_sugar_transport-like"/>
</dbReference>
<dbReference type="KEGG" id="opa:HPODL_01984"/>
<evidence type="ECO:0000256" key="3">
    <source>
        <dbReference type="ARBA" id="ARBA00022989"/>
    </source>
</evidence>
<protein>
    <submittedName>
        <fullName evidence="5">Uncharacterized protein</fullName>
    </submittedName>
</protein>
<dbReference type="EMBL" id="AEOI02000009">
    <property type="protein sequence ID" value="ESW97908.1"/>
    <property type="molecule type" value="Genomic_DNA"/>
</dbReference>
<keyword evidence="6" id="KW-1185">Reference proteome</keyword>
<dbReference type="GO" id="GO:0016020">
    <property type="term" value="C:membrane"/>
    <property type="evidence" value="ECO:0007669"/>
    <property type="project" value="UniProtKB-SubCell"/>
</dbReference>